<dbReference type="RefSeq" id="WP_264384257.1">
    <property type="nucleotide sequence ID" value="NZ_CP074352.1"/>
</dbReference>
<name>A0ABY6JDN0_9ENTR</name>
<evidence type="ECO:0000313" key="2">
    <source>
        <dbReference type="Proteomes" id="UP001156318"/>
    </source>
</evidence>
<sequence>MILSLKNDMGAKFSSHVVYPLNFYLSSILENQHSTIAGDPQRSHPTSANNKKIYAALEFFAGYPLKNQQTSGAVHMKTRAIIGDPHVPIVRSCSNFKKER</sequence>
<keyword evidence="2" id="KW-1185">Reference proteome</keyword>
<protein>
    <submittedName>
        <fullName evidence="1">Uncharacterized protein</fullName>
    </submittedName>
</protein>
<evidence type="ECO:0000313" key="1">
    <source>
        <dbReference type="EMBL" id="UYU30511.1"/>
    </source>
</evidence>
<proteinExistence type="predicted"/>
<gene>
    <name evidence="1" type="ORF">KFZ77_11465</name>
</gene>
<organism evidence="1 2">
    <name type="scientific">Siccibacter colletis</name>
    <dbReference type="NCBI Taxonomy" id="1505757"/>
    <lineage>
        <taxon>Bacteria</taxon>
        <taxon>Pseudomonadati</taxon>
        <taxon>Pseudomonadota</taxon>
        <taxon>Gammaproteobacteria</taxon>
        <taxon>Enterobacterales</taxon>
        <taxon>Enterobacteriaceae</taxon>
        <taxon>Siccibacter</taxon>
    </lineage>
</organism>
<dbReference type="EMBL" id="CP074352">
    <property type="protein sequence ID" value="UYU30511.1"/>
    <property type="molecule type" value="Genomic_DNA"/>
</dbReference>
<dbReference type="Proteomes" id="UP001156318">
    <property type="component" value="Chromosome"/>
</dbReference>
<reference evidence="1 2" key="1">
    <citation type="submission" date="2021-05" db="EMBL/GenBank/DDBJ databases">
        <title>Isolation, identification, and the growth promoting effects of Pantoea dispersa strain YSD J2 from the aboveground leaves of Cyperus esculentus L.Var. Sativus.</title>
        <authorList>
            <person name="Wang S."/>
            <person name="Tang X.M."/>
            <person name="Huang Y.N."/>
        </authorList>
    </citation>
    <scope>NUCLEOTIDE SEQUENCE [LARGE SCALE GENOMIC DNA]</scope>
    <source>
        <strain evidence="2">YSD YN2</strain>
    </source>
</reference>
<accession>A0ABY6JDN0</accession>